<dbReference type="RefSeq" id="WP_162280060.1">
    <property type="nucleotide sequence ID" value="NZ_CP028009.1"/>
</dbReference>
<evidence type="ECO:0000313" key="1">
    <source>
        <dbReference type="EMBL" id="QHV44122.1"/>
    </source>
</evidence>
<dbReference type="Proteomes" id="UP000464780">
    <property type="component" value="Chromosome"/>
</dbReference>
<dbReference type="AlphaFoldDB" id="A0AB73UIZ8"/>
<name>A0AB73UIZ8_BACCE</name>
<dbReference type="EMBL" id="CP028009">
    <property type="protein sequence ID" value="QHV44122.1"/>
    <property type="molecule type" value="Genomic_DNA"/>
</dbReference>
<protein>
    <submittedName>
        <fullName evidence="1">Uncharacterized protein</fullName>
    </submittedName>
</protein>
<sequence length="62" mass="6939">MGLKVCIEKYESKTVDIKNNIQESQLTITLTVLSNEESLGAQAFFLNNLKAFLKEQNSKAGF</sequence>
<evidence type="ECO:0000313" key="2">
    <source>
        <dbReference type="Proteomes" id="UP000464780"/>
    </source>
</evidence>
<organism evidence="1 2">
    <name type="scientific">Bacillus cereus</name>
    <dbReference type="NCBI Taxonomy" id="1396"/>
    <lineage>
        <taxon>Bacteria</taxon>
        <taxon>Bacillati</taxon>
        <taxon>Bacillota</taxon>
        <taxon>Bacilli</taxon>
        <taxon>Bacillales</taxon>
        <taxon>Bacillaceae</taxon>
        <taxon>Bacillus</taxon>
        <taxon>Bacillus cereus group</taxon>
    </lineage>
</organism>
<reference evidence="1 2" key="1">
    <citation type="submission" date="2018-03" db="EMBL/GenBank/DDBJ databases">
        <title>The complete genome of bacterial strain SGAir0260.</title>
        <authorList>
            <person name="Schuster S.C."/>
        </authorList>
    </citation>
    <scope>NUCLEOTIDE SEQUENCE [LARGE SCALE GENOMIC DNA]</scope>
    <source>
        <strain evidence="1 2">SGAir0260</strain>
    </source>
</reference>
<proteinExistence type="predicted"/>
<gene>
    <name evidence="1" type="ORF">C1N66_13700</name>
</gene>
<accession>A0AB73UIZ8</accession>